<dbReference type="Proteomes" id="UP001596045">
    <property type="component" value="Unassembled WGS sequence"/>
</dbReference>
<gene>
    <name evidence="3" type="ORF">ACFPM8_17320</name>
</gene>
<name>A0ABW0MFS9_9BURK</name>
<keyword evidence="4" id="KW-1185">Reference proteome</keyword>
<protein>
    <submittedName>
        <fullName evidence="3">Transglycosylase SLT domain-containing protein</fullName>
    </submittedName>
</protein>
<evidence type="ECO:0000313" key="4">
    <source>
        <dbReference type="Proteomes" id="UP001596045"/>
    </source>
</evidence>
<dbReference type="Gene3D" id="1.10.530.10">
    <property type="match status" value="1"/>
</dbReference>
<evidence type="ECO:0000259" key="2">
    <source>
        <dbReference type="Pfam" id="PF01464"/>
    </source>
</evidence>
<organism evidence="3 4">
    <name type="scientific">Paraherbaspirillum soli</name>
    <dbReference type="NCBI Taxonomy" id="631222"/>
    <lineage>
        <taxon>Bacteria</taxon>
        <taxon>Pseudomonadati</taxon>
        <taxon>Pseudomonadota</taxon>
        <taxon>Betaproteobacteria</taxon>
        <taxon>Burkholderiales</taxon>
        <taxon>Oxalobacteraceae</taxon>
        <taxon>Paraherbaspirillum</taxon>
    </lineage>
</organism>
<feature type="signal peptide" evidence="1">
    <location>
        <begin position="1"/>
        <end position="27"/>
    </location>
</feature>
<dbReference type="EMBL" id="JBHSMT010000028">
    <property type="protein sequence ID" value="MFC5475726.1"/>
    <property type="molecule type" value="Genomic_DNA"/>
</dbReference>
<evidence type="ECO:0000313" key="3">
    <source>
        <dbReference type="EMBL" id="MFC5475726.1"/>
    </source>
</evidence>
<dbReference type="InterPro" id="IPR008258">
    <property type="entry name" value="Transglycosylase_SLT_dom_1"/>
</dbReference>
<dbReference type="SUPFAM" id="SSF53955">
    <property type="entry name" value="Lysozyme-like"/>
    <property type="match status" value="1"/>
</dbReference>
<keyword evidence="1" id="KW-0732">Signal</keyword>
<dbReference type="RefSeq" id="WP_378999286.1">
    <property type="nucleotide sequence ID" value="NZ_JBHSMT010000028.1"/>
</dbReference>
<evidence type="ECO:0000256" key="1">
    <source>
        <dbReference type="SAM" id="SignalP"/>
    </source>
</evidence>
<feature type="domain" description="Transglycosylase SLT" evidence="2">
    <location>
        <begin position="30"/>
        <end position="144"/>
    </location>
</feature>
<accession>A0ABW0MFS9</accession>
<dbReference type="CDD" id="cd13400">
    <property type="entry name" value="LT_IagB-like"/>
    <property type="match status" value="1"/>
</dbReference>
<dbReference type="InterPro" id="IPR023346">
    <property type="entry name" value="Lysozyme-like_dom_sf"/>
</dbReference>
<comment type="caution">
    <text evidence="3">The sequence shown here is derived from an EMBL/GenBank/DDBJ whole genome shotgun (WGS) entry which is preliminary data.</text>
</comment>
<feature type="chain" id="PRO_5046557103" evidence="1">
    <location>
        <begin position="28"/>
        <end position="170"/>
    </location>
</feature>
<dbReference type="Pfam" id="PF01464">
    <property type="entry name" value="SLT"/>
    <property type="match status" value="1"/>
</dbReference>
<reference evidence="4" key="1">
    <citation type="journal article" date="2019" name="Int. J. Syst. Evol. Microbiol.">
        <title>The Global Catalogue of Microorganisms (GCM) 10K type strain sequencing project: providing services to taxonomists for standard genome sequencing and annotation.</title>
        <authorList>
            <consortium name="The Broad Institute Genomics Platform"/>
            <consortium name="The Broad Institute Genome Sequencing Center for Infectious Disease"/>
            <person name="Wu L."/>
            <person name="Ma J."/>
        </authorList>
    </citation>
    <scope>NUCLEOTIDE SEQUENCE [LARGE SCALE GENOMIC DNA]</scope>
    <source>
        <strain evidence="4">JCM 17066</strain>
    </source>
</reference>
<proteinExistence type="predicted"/>
<sequence>MMQTLSMACKRLGAMLVLGICATSASAANCWTEAGREHGIDPLLLYSIAKVESALNPKALNRNSNGTYDVGLMQVNSIHLPRLKQVGITHERLVKEPCTSVRTGAAILADFIKRYGYTWKAVGAYNAGGADNREEARKRYVAKVWKEYRQLSGQRAGTTPNGKAVQPSAK</sequence>